<dbReference type="SUPFAM" id="SSF81383">
    <property type="entry name" value="F-box domain"/>
    <property type="match status" value="1"/>
</dbReference>
<feature type="domain" description="F-box" evidence="1">
    <location>
        <begin position="23"/>
        <end position="66"/>
    </location>
</feature>
<sequence>MEPSGKRGGADHHSVARPAWDTLCPELITKIFQNLHNRDLLRAGRCCKSWHQIVKHPQVPGLWRLVALELDKLPSHISRMWGTEGDHMSDTARYLPLCRWLNARAPGMSRLQLCTEKCWGCVVTGADECENCQDLNLTRKIQGALSMVMASIYATVDVRVDLQGSPLQWPLHRPPPQHEVIWASGLQTRNSEDPQTAGGAYTHTHGAEGLQCARHLAKADIVGTV</sequence>
<dbReference type="CDD" id="cd09917">
    <property type="entry name" value="F-box_SF"/>
    <property type="match status" value="1"/>
</dbReference>
<reference evidence="2 3" key="1">
    <citation type="journal article" date="2024" name="Nat. Commun.">
        <title>Phylogenomics reveals the evolutionary origins of lichenization in chlorophyte algae.</title>
        <authorList>
            <person name="Puginier C."/>
            <person name="Libourel C."/>
            <person name="Otte J."/>
            <person name="Skaloud P."/>
            <person name="Haon M."/>
            <person name="Grisel S."/>
            <person name="Petersen M."/>
            <person name="Berrin J.G."/>
            <person name="Delaux P.M."/>
            <person name="Dal Grande F."/>
            <person name="Keller J."/>
        </authorList>
    </citation>
    <scope>NUCLEOTIDE SEQUENCE [LARGE SCALE GENOMIC DNA]</scope>
    <source>
        <strain evidence="2 3">SAG 2036</strain>
    </source>
</reference>
<dbReference type="Pfam" id="PF00646">
    <property type="entry name" value="F-box"/>
    <property type="match status" value="1"/>
</dbReference>
<dbReference type="InterPro" id="IPR001810">
    <property type="entry name" value="F-box_dom"/>
</dbReference>
<dbReference type="InterPro" id="IPR036047">
    <property type="entry name" value="F-box-like_dom_sf"/>
</dbReference>
<proteinExistence type="predicted"/>
<dbReference type="EMBL" id="JALJOQ010000037">
    <property type="protein sequence ID" value="KAK9806481.1"/>
    <property type="molecule type" value="Genomic_DNA"/>
</dbReference>
<dbReference type="SMART" id="SM00256">
    <property type="entry name" value="FBOX"/>
    <property type="match status" value="1"/>
</dbReference>
<name>A0AAW1PAI2_9CHLO</name>
<dbReference type="Proteomes" id="UP001465755">
    <property type="component" value="Unassembled WGS sequence"/>
</dbReference>
<gene>
    <name evidence="2" type="ORF">WJX73_001786</name>
</gene>
<protein>
    <recommendedName>
        <fullName evidence="1">F-box domain-containing protein</fullName>
    </recommendedName>
</protein>
<accession>A0AAW1PAI2</accession>
<comment type="caution">
    <text evidence="2">The sequence shown here is derived from an EMBL/GenBank/DDBJ whole genome shotgun (WGS) entry which is preliminary data.</text>
</comment>
<dbReference type="Gene3D" id="1.20.1280.50">
    <property type="match status" value="1"/>
</dbReference>
<evidence type="ECO:0000259" key="1">
    <source>
        <dbReference type="SMART" id="SM00256"/>
    </source>
</evidence>
<evidence type="ECO:0000313" key="2">
    <source>
        <dbReference type="EMBL" id="KAK9806481.1"/>
    </source>
</evidence>
<organism evidence="2 3">
    <name type="scientific">Symbiochloris irregularis</name>
    <dbReference type="NCBI Taxonomy" id="706552"/>
    <lineage>
        <taxon>Eukaryota</taxon>
        <taxon>Viridiplantae</taxon>
        <taxon>Chlorophyta</taxon>
        <taxon>core chlorophytes</taxon>
        <taxon>Trebouxiophyceae</taxon>
        <taxon>Trebouxiales</taxon>
        <taxon>Trebouxiaceae</taxon>
        <taxon>Symbiochloris</taxon>
    </lineage>
</organism>
<keyword evidence="3" id="KW-1185">Reference proteome</keyword>
<dbReference type="AlphaFoldDB" id="A0AAW1PAI2"/>
<evidence type="ECO:0000313" key="3">
    <source>
        <dbReference type="Proteomes" id="UP001465755"/>
    </source>
</evidence>